<dbReference type="GO" id="GO:0005737">
    <property type="term" value="C:cytoplasm"/>
    <property type="evidence" value="ECO:0007669"/>
    <property type="project" value="TreeGrafter"/>
</dbReference>
<dbReference type="InterPro" id="IPR004562">
    <property type="entry name" value="LipoylTrfase_LipoateP_Ligase"/>
</dbReference>
<dbReference type="Pfam" id="PF21948">
    <property type="entry name" value="LplA-B_cat"/>
    <property type="match status" value="1"/>
</dbReference>
<evidence type="ECO:0000313" key="10">
    <source>
        <dbReference type="Proteomes" id="UP000192813"/>
    </source>
</evidence>
<dbReference type="NCBIfam" id="TIGR00545">
    <property type="entry name" value="lipoyltrans"/>
    <property type="match status" value="1"/>
</dbReference>
<comment type="caution">
    <text evidence="9">The sequence shown here is derived from an EMBL/GenBank/DDBJ whole genome shotgun (WGS) entry which is preliminary data.</text>
</comment>
<keyword evidence="6" id="KW-0067">ATP-binding</keyword>
<dbReference type="GO" id="GO:0005524">
    <property type="term" value="F:ATP binding"/>
    <property type="evidence" value="ECO:0007669"/>
    <property type="project" value="UniProtKB-KW"/>
</dbReference>
<dbReference type="Gene3D" id="3.30.390.50">
    <property type="entry name" value="CO dehydrogenase flavoprotein, C-terminal domain"/>
    <property type="match status" value="1"/>
</dbReference>
<gene>
    <name evidence="9" type="ORF">A6J77_005770</name>
</gene>
<dbReference type="RefSeq" id="WP_083068976.1">
    <property type="nucleotide sequence ID" value="NZ_NBTM02000001.1"/>
</dbReference>
<dbReference type="SUPFAM" id="SSF55681">
    <property type="entry name" value="Class II aaRS and biotin synthetases"/>
    <property type="match status" value="1"/>
</dbReference>
<evidence type="ECO:0000256" key="2">
    <source>
        <dbReference type="ARBA" id="ARBA00005124"/>
    </source>
</evidence>
<protein>
    <recommendedName>
        <fullName evidence="3">lipoate--protein ligase</fullName>
        <ecNumber evidence="3">6.3.1.20</ecNumber>
    </recommendedName>
</protein>
<dbReference type="Proteomes" id="UP000192813">
    <property type="component" value="Unassembled WGS sequence"/>
</dbReference>
<evidence type="ECO:0000256" key="5">
    <source>
        <dbReference type="ARBA" id="ARBA00022741"/>
    </source>
</evidence>
<evidence type="ECO:0000313" key="9">
    <source>
        <dbReference type="EMBL" id="PNL91755.1"/>
    </source>
</evidence>
<evidence type="ECO:0000256" key="7">
    <source>
        <dbReference type="ARBA" id="ARBA00048037"/>
    </source>
</evidence>
<evidence type="ECO:0000256" key="3">
    <source>
        <dbReference type="ARBA" id="ARBA00012367"/>
    </source>
</evidence>
<dbReference type="PANTHER" id="PTHR12561">
    <property type="entry name" value="LIPOATE-PROTEIN LIGASE"/>
    <property type="match status" value="1"/>
</dbReference>
<comment type="pathway">
    <text evidence="2">Protein modification; protein lipoylation via exogenous pathway; protein N(6)-(lipoyl)lysine from lipoate: step 1/2.</text>
</comment>
<comment type="pathway">
    <text evidence="1">Protein modification; protein lipoylation via exogenous pathway; protein N(6)-(lipoyl)lysine from lipoate: step 2/2.</text>
</comment>
<dbReference type="InterPro" id="IPR004143">
    <property type="entry name" value="BPL_LPL_catalytic"/>
</dbReference>
<dbReference type="GO" id="GO:0009249">
    <property type="term" value="P:protein lipoylation"/>
    <property type="evidence" value="ECO:0007669"/>
    <property type="project" value="InterPro"/>
</dbReference>
<evidence type="ECO:0000256" key="6">
    <source>
        <dbReference type="ARBA" id="ARBA00022840"/>
    </source>
</evidence>
<dbReference type="GO" id="GO:0016979">
    <property type="term" value="F:lipoate-protein ligase activity"/>
    <property type="evidence" value="ECO:0007669"/>
    <property type="project" value="UniProtKB-EC"/>
</dbReference>
<dbReference type="PROSITE" id="PS51733">
    <property type="entry name" value="BPL_LPL_CATALYTIC"/>
    <property type="match status" value="1"/>
</dbReference>
<keyword evidence="5" id="KW-0547">Nucleotide-binding</keyword>
<organism evidence="9 10">
    <name type="scientific">Aerococcus viridans</name>
    <dbReference type="NCBI Taxonomy" id="1377"/>
    <lineage>
        <taxon>Bacteria</taxon>
        <taxon>Bacillati</taxon>
        <taxon>Bacillota</taxon>
        <taxon>Bacilli</taxon>
        <taxon>Lactobacillales</taxon>
        <taxon>Aerococcaceae</taxon>
        <taxon>Aerococcus</taxon>
    </lineage>
</organism>
<evidence type="ECO:0000259" key="8">
    <source>
        <dbReference type="PROSITE" id="PS51733"/>
    </source>
</evidence>
<evidence type="ECO:0000256" key="1">
    <source>
        <dbReference type="ARBA" id="ARBA00005085"/>
    </source>
</evidence>
<dbReference type="InterPro" id="IPR045864">
    <property type="entry name" value="aa-tRNA-synth_II/BPL/LPL"/>
</dbReference>
<dbReference type="FunFam" id="3.30.930.10:FF:000072">
    <property type="entry name" value="Lipoate--protein ligase"/>
    <property type="match status" value="1"/>
</dbReference>
<dbReference type="EMBL" id="NBTM02000001">
    <property type="protein sequence ID" value="PNL91755.1"/>
    <property type="molecule type" value="Genomic_DNA"/>
</dbReference>
<evidence type="ECO:0000256" key="4">
    <source>
        <dbReference type="ARBA" id="ARBA00022598"/>
    </source>
</evidence>
<dbReference type="EC" id="6.3.1.20" evidence="3"/>
<dbReference type="CDD" id="cd16443">
    <property type="entry name" value="LplA"/>
    <property type="match status" value="1"/>
</dbReference>
<dbReference type="Gene3D" id="3.30.930.10">
    <property type="entry name" value="Bira Bifunctional Protein, Domain 2"/>
    <property type="match status" value="1"/>
</dbReference>
<comment type="catalytic activity">
    <reaction evidence="7">
        <text>L-lysyl-[lipoyl-carrier protein] + (R)-lipoate + ATP = N(6)-[(R)-lipoyl]-L-lysyl-[lipoyl-carrier protein] + AMP + diphosphate + H(+)</text>
        <dbReference type="Rhea" id="RHEA:49288"/>
        <dbReference type="Rhea" id="RHEA-COMP:10500"/>
        <dbReference type="Rhea" id="RHEA-COMP:10502"/>
        <dbReference type="ChEBI" id="CHEBI:15378"/>
        <dbReference type="ChEBI" id="CHEBI:29969"/>
        <dbReference type="ChEBI" id="CHEBI:30616"/>
        <dbReference type="ChEBI" id="CHEBI:33019"/>
        <dbReference type="ChEBI" id="CHEBI:83088"/>
        <dbReference type="ChEBI" id="CHEBI:83099"/>
        <dbReference type="ChEBI" id="CHEBI:456215"/>
        <dbReference type="EC" id="6.3.1.20"/>
    </reaction>
</comment>
<accession>A0A2J9PN46</accession>
<name>A0A2J9PN46_9LACT</name>
<feature type="domain" description="BPL/LPL catalytic" evidence="8">
    <location>
        <begin position="31"/>
        <end position="206"/>
    </location>
</feature>
<proteinExistence type="predicted"/>
<reference evidence="10" key="1">
    <citation type="submission" date="2017-12" db="EMBL/GenBank/DDBJ databases">
        <title>FDA dAtabase for Regulatory Grade micrObial Sequences (FDA-ARGOS): Supporting development and validation of Infectious Disease Dx tests.</title>
        <authorList>
            <person name="Hoffmann M."/>
            <person name="Allard M."/>
            <person name="Evans P."/>
            <person name="Brown E."/>
            <person name="Tallon L."/>
            <person name="Sadzewicz L."/>
            <person name="Sengamalay N."/>
            <person name="Ott S."/>
            <person name="Godinez A."/>
            <person name="Nagaraj S."/>
            <person name="Vavikolanu K."/>
            <person name="Aluvathingal J."/>
            <person name="Nadendla S."/>
            <person name="Sichtig H."/>
        </authorList>
    </citation>
    <scope>NUCLEOTIDE SEQUENCE [LARGE SCALE GENOMIC DNA]</scope>
    <source>
        <strain evidence="10">FDAARGOS_249</strain>
    </source>
</reference>
<dbReference type="InterPro" id="IPR019491">
    <property type="entry name" value="Lipoate_protein_ligase_C"/>
</dbReference>
<dbReference type="PANTHER" id="PTHR12561:SF3">
    <property type="entry name" value="LIPOYLTRANSFERASE 1, MITOCHONDRIAL"/>
    <property type="match status" value="1"/>
</dbReference>
<dbReference type="UniPathway" id="UPA00537">
    <property type="reaction ID" value="UER00594"/>
</dbReference>
<sequence length="341" mass="38389">MIVIEPIRNGQYIMDGAYALAVQVYVQEHLEITEPILLPYIVEPTVQVGRFQNSLVEVNEDYVEDHDILLVRRDTGGGTLYQDAGHVNFCFLYPGNTDIYGNYAKMYQPTIDALEKFGVKDLSQSGRNDLEIAGKKISGAAMTMKNNLVYGGFSLMLDVDYDAMVKALNPNEKKITSKGIQSVRARVTDIRSHLAPAYQKLTNFEFKDLMAAEFLGIEDMSQAKRYDLTDRDWAIIDQMVADKYKNWDWNFGNNPTYAINNAVRAPGIGTIEVSLEVAKGHIQKCRIYGDFFGKKDIADLEQVLIGQPLRQESLAELLRNIDLTPYFGPIDPTVLINLLLA</sequence>
<dbReference type="GO" id="GO:0017118">
    <property type="term" value="F:lipoyltransferase activity"/>
    <property type="evidence" value="ECO:0007669"/>
    <property type="project" value="TreeGrafter"/>
</dbReference>
<keyword evidence="4 9" id="KW-0436">Ligase</keyword>
<dbReference type="Pfam" id="PF10437">
    <property type="entry name" value="Lip_prot_lig_C"/>
    <property type="match status" value="1"/>
</dbReference>
<dbReference type="SUPFAM" id="SSF82649">
    <property type="entry name" value="SufE/NifU"/>
    <property type="match status" value="1"/>
</dbReference>
<dbReference type="AlphaFoldDB" id="A0A2J9PN46"/>